<keyword evidence="3" id="KW-1185">Reference proteome</keyword>
<keyword evidence="1" id="KW-0732">Signal</keyword>
<organism evidence="2 3">
    <name type="scientific">Nostoc cf. commune SO-36</name>
    <dbReference type="NCBI Taxonomy" id="449208"/>
    <lineage>
        <taxon>Bacteria</taxon>
        <taxon>Bacillati</taxon>
        <taxon>Cyanobacteriota</taxon>
        <taxon>Cyanophyceae</taxon>
        <taxon>Nostocales</taxon>
        <taxon>Nostocaceae</taxon>
        <taxon>Nostoc</taxon>
    </lineage>
</organism>
<gene>
    <name evidence="2" type="ORF">ANSO36C_60100</name>
</gene>
<accession>A0ABN6QFB6</accession>
<evidence type="ECO:0000313" key="3">
    <source>
        <dbReference type="Proteomes" id="UP001055453"/>
    </source>
</evidence>
<evidence type="ECO:0000313" key="2">
    <source>
        <dbReference type="EMBL" id="BDI20208.1"/>
    </source>
</evidence>
<dbReference type="Proteomes" id="UP001055453">
    <property type="component" value="Chromosome"/>
</dbReference>
<feature type="chain" id="PRO_5047121774" evidence="1">
    <location>
        <begin position="24"/>
        <end position="75"/>
    </location>
</feature>
<dbReference type="RefSeq" id="WP_251957647.1">
    <property type="nucleotide sequence ID" value="NZ_AP025732.1"/>
</dbReference>
<sequence length="75" mass="8177">MLSQKVRWFIPVALSLLSLGANVQEASAQSTENTYKFSIAYDALAIFGPVFNEEKNILDVAVIGESIGDGPFRID</sequence>
<proteinExistence type="predicted"/>
<dbReference type="EMBL" id="AP025732">
    <property type="protein sequence ID" value="BDI20208.1"/>
    <property type="molecule type" value="Genomic_DNA"/>
</dbReference>
<name>A0ABN6QFB6_NOSCO</name>
<reference evidence="2" key="1">
    <citation type="submission" date="2022-04" db="EMBL/GenBank/DDBJ databases">
        <title>Complete genome sequence of a cyanobacterium, Nostoc sp. SO-36, isolated in Antarctica.</title>
        <authorList>
            <person name="Kanesaki Y."/>
            <person name="Effendi D."/>
            <person name="Sakamoto T."/>
            <person name="Ohtani S."/>
            <person name="Awai K."/>
        </authorList>
    </citation>
    <scope>NUCLEOTIDE SEQUENCE</scope>
    <source>
        <strain evidence="2">SO-36</strain>
    </source>
</reference>
<protein>
    <submittedName>
        <fullName evidence="2">Uncharacterized protein</fullName>
    </submittedName>
</protein>
<evidence type="ECO:0000256" key="1">
    <source>
        <dbReference type="SAM" id="SignalP"/>
    </source>
</evidence>
<feature type="signal peptide" evidence="1">
    <location>
        <begin position="1"/>
        <end position="23"/>
    </location>
</feature>